<evidence type="ECO:0000256" key="3">
    <source>
        <dbReference type="ARBA" id="ARBA00023203"/>
    </source>
</evidence>
<sequence>MRNWKNLSSSIDASTSRKEFWSQLRCENSPSTPQTIEKIWTKSEQYAHDDLATPKKTKNSDSQYDCSDLGSDINVNAINDKTDAYLIEDQQRDEDSNVLDHGHIKESAYSNLTANTDETSDSIADGNLRAHNKDDGDYSKNGSSCASSPNEIERIIFRRRRTRGNLASGFEHHAFKVGGMFPRVPSFPPPTPSTGVVAYGTFANQDCVSHKGTAVTSFVAWDLDFPAHLLEISIKQLAQKLISREFESKWGSQSENVDVMLNVEQALYTRDALAKDIYTRLFDYLVKKASIFFAKYTKIDVVSIFCLIVCKTNKNFIILEFFV</sequence>
<dbReference type="InterPro" id="IPR027417">
    <property type="entry name" value="P-loop_NTPase"/>
</dbReference>
<keyword evidence="7" id="KW-1185">Reference proteome</keyword>
<dbReference type="GO" id="GO:0005886">
    <property type="term" value="C:plasma membrane"/>
    <property type="evidence" value="ECO:0007669"/>
    <property type="project" value="TreeGrafter"/>
</dbReference>
<dbReference type="GO" id="GO:0007015">
    <property type="term" value="P:actin filament organization"/>
    <property type="evidence" value="ECO:0007669"/>
    <property type="project" value="TreeGrafter"/>
</dbReference>
<evidence type="ECO:0000256" key="1">
    <source>
        <dbReference type="ARBA" id="ARBA00022741"/>
    </source>
</evidence>
<organism evidence="6 7">
    <name type="scientific">Melipona quadrifasciata</name>
    <dbReference type="NCBI Taxonomy" id="166423"/>
    <lineage>
        <taxon>Eukaryota</taxon>
        <taxon>Metazoa</taxon>
        <taxon>Ecdysozoa</taxon>
        <taxon>Arthropoda</taxon>
        <taxon>Hexapoda</taxon>
        <taxon>Insecta</taxon>
        <taxon>Pterygota</taxon>
        <taxon>Neoptera</taxon>
        <taxon>Endopterygota</taxon>
        <taxon>Hymenoptera</taxon>
        <taxon>Apocrita</taxon>
        <taxon>Aculeata</taxon>
        <taxon>Apoidea</taxon>
        <taxon>Anthophila</taxon>
        <taxon>Apidae</taxon>
        <taxon>Melipona</taxon>
    </lineage>
</organism>
<dbReference type="GO" id="GO:0005524">
    <property type="term" value="F:ATP binding"/>
    <property type="evidence" value="ECO:0007669"/>
    <property type="project" value="UniProtKB-KW"/>
</dbReference>
<evidence type="ECO:0000259" key="5">
    <source>
        <dbReference type="Pfam" id="PF00063"/>
    </source>
</evidence>
<name>A0A0N0BH86_9HYME</name>
<dbReference type="GO" id="GO:0051015">
    <property type="term" value="F:actin filament binding"/>
    <property type="evidence" value="ECO:0007669"/>
    <property type="project" value="TreeGrafter"/>
</dbReference>
<dbReference type="PANTHER" id="PTHR13140:SF729">
    <property type="entry name" value="UNCONVENTIONAL MYOSIN-IE"/>
    <property type="match status" value="1"/>
</dbReference>
<gene>
    <name evidence="6" type="ORF">WN51_13353</name>
</gene>
<dbReference type="AlphaFoldDB" id="A0A0N0BH86"/>
<dbReference type="GO" id="GO:0005737">
    <property type="term" value="C:cytoplasm"/>
    <property type="evidence" value="ECO:0007669"/>
    <property type="project" value="TreeGrafter"/>
</dbReference>
<protein>
    <submittedName>
        <fullName evidence="6">Unconventional myosin-If</fullName>
    </submittedName>
</protein>
<dbReference type="GO" id="GO:0016459">
    <property type="term" value="C:myosin complex"/>
    <property type="evidence" value="ECO:0007669"/>
    <property type="project" value="InterPro"/>
</dbReference>
<keyword evidence="2" id="KW-0067">ATP-binding</keyword>
<evidence type="ECO:0000256" key="4">
    <source>
        <dbReference type="SAM" id="MobiDB-lite"/>
    </source>
</evidence>
<feature type="domain" description="Myosin motor" evidence="5">
    <location>
        <begin position="223"/>
        <end position="290"/>
    </location>
</feature>
<dbReference type="OrthoDB" id="6108017at2759"/>
<dbReference type="GO" id="GO:0000146">
    <property type="term" value="F:microfilament motor activity"/>
    <property type="evidence" value="ECO:0007669"/>
    <property type="project" value="TreeGrafter"/>
</dbReference>
<dbReference type="GO" id="GO:0005902">
    <property type="term" value="C:microvillus"/>
    <property type="evidence" value="ECO:0007669"/>
    <property type="project" value="TreeGrafter"/>
</dbReference>
<dbReference type="SUPFAM" id="SSF52540">
    <property type="entry name" value="P-loop containing nucleoside triphosphate hydrolases"/>
    <property type="match status" value="1"/>
</dbReference>
<evidence type="ECO:0000313" key="6">
    <source>
        <dbReference type="EMBL" id="KOX75868.1"/>
    </source>
</evidence>
<dbReference type="EMBL" id="KQ435757">
    <property type="protein sequence ID" value="KOX75868.1"/>
    <property type="molecule type" value="Genomic_DNA"/>
</dbReference>
<evidence type="ECO:0000256" key="2">
    <source>
        <dbReference type="ARBA" id="ARBA00022840"/>
    </source>
</evidence>
<dbReference type="Gene3D" id="1.20.120.720">
    <property type="entry name" value="Myosin VI head, motor domain, U50 subdomain"/>
    <property type="match status" value="1"/>
</dbReference>
<accession>A0A0N0BH86</accession>
<keyword evidence="3" id="KW-0009">Actin-binding</keyword>
<dbReference type="PANTHER" id="PTHR13140">
    <property type="entry name" value="MYOSIN"/>
    <property type="match status" value="1"/>
</dbReference>
<keyword evidence="1" id="KW-0547">Nucleotide-binding</keyword>
<dbReference type="Pfam" id="PF00063">
    <property type="entry name" value="Myosin_head"/>
    <property type="match status" value="1"/>
</dbReference>
<dbReference type="InterPro" id="IPR001609">
    <property type="entry name" value="Myosin_head_motor_dom-like"/>
</dbReference>
<dbReference type="STRING" id="166423.A0A0N0BH86"/>
<feature type="region of interest" description="Disordered" evidence="4">
    <location>
        <begin position="113"/>
        <end position="147"/>
    </location>
</feature>
<dbReference type="GO" id="GO:0006897">
    <property type="term" value="P:endocytosis"/>
    <property type="evidence" value="ECO:0007669"/>
    <property type="project" value="TreeGrafter"/>
</dbReference>
<evidence type="ECO:0000313" key="7">
    <source>
        <dbReference type="Proteomes" id="UP000053105"/>
    </source>
</evidence>
<dbReference type="Proteomes" id="UP000053105">
    <property type="component" value="Unassembled WGS sequence"/>
</dbReference>
<proteinExistence type="predicted"/>
<reference evidence="6 7" key="1">
    <citation type="submission" date="2015-07" db="EMBL/GenBank/DDBJ databases">
        <title>The genome of Melipona quadrifasciata.</title>
        <authorList>
            <person name="Pan H."/>
            <person name="Kapheim K."/>
        </authorList>
    </citation>
    <scope>NUCLEOTIDE SEQUENCE [LARGE SCALE GENOMIC DNA]</scope>
    <source>
        <strain evidence="6">0111107301</strain>
        <tissue evidence="6">Whole body</tissue>
    </source>
</reference>